<keyword evidence="3" id="KW-0813">Transport</keyword>
<dbReference type="PANTHER" id="PTHR21716">
    <property type="entry name" value="TRANSMEMBRANE PROTEIN"/>
    <property type="match status" value="1"/>
</dbReference>
<gene>
    <name evidence="9" type="ORF">FCL40_15915</name>
</gene>
<dbReference type="GO" id="GO:0005886">
    <property type="term" value="C:plasma membrane"/>
    <property type="evidence" value="ECO:0007669"/>
    <property type="project" value="UniProtKB-SubCell"/>
</dbReference>
<feature type="transmembrane region" description="Helical" evidence="8">
    <location>
        <begin position="158"/>
        <end position="183"/>
    </location>
</feature>
<organism evidence="9 10">
    <name type="scientific">Ferrimonas sediminicola</name>
    <dbReference type="NCBI Taxonomy" id="2569538"/>
    <lineage>
        <taxon>Bacteria</taxon>
        <taxon>Pseudomonadati</taxon>
        <taxon>Pseudomonadota</taxon>
        <taxon>Gammaproteobacteria</taxon>
        <taxon>Alteromonadales</taxon>
        <taxon>Ferrimonadaceae</taxon>
        <taxon>Ferrimonas</taxon>
    </lineage>
</organism>
<dbReference type="InterPro" id="IPR002549">
    <property type="entry name" value="AI-2E-like"/>
</dbReference>
<evidence type="ECO:0000256" key="2">
    <source>
        <dbReference type="ARBA" id="ARBA00009773"/>
    </source>
</evidence>
<evidence type="ECO:0000256" key="7">
    <source>
        <dbReference type="ARBA" id="ARBA00023136"/>
    </source>
</evidence>
<keyword evidence="4" id="KW-1003">Cell membrane</keyword>
<proteinExistence type="inferred from homology"/>
<evidence type="ECO:0000256" key="3">
    <source>
        <dbReference type="ARBA" id="ARBA00022448"/>
    </source>
</evidence>
<dbReference type="Pfam" id="PF01594">
    <property type="entry name" value="AI-2E_transport"/>
    <property type="match status" value="1"/>
</dbReference>
<feature type="transmembrane region" description="Helical" evidence="8">
    <location>
        <begin position="36"/>
        <end position="57"/>
    </location>
</feature>
<sequence>MNQPTQQNHQLLTAAAVEAAVKIGAMVILLSWCFQILRPFLVLILWGGIIAVALFPVTRGLSERSGLKLSLVSTLVTLVVLVLLLVPTLLFSGALFQETQSLLGEVKAGTLVISPPPESVAQWPLVGEDLYALWQRFSSNLEAALESYGSQIREGLSLLASTLGGVGLGLLQFVVSVIIAGVFMSNAEPARRLFHAVALRLAGPQGEEFTALSVATIRSVTQGVIGVALIQSLLSGVGMGLAGVPGTGLWMLLVLIVAIVQLPPLLVLAPVMIYLFSVQTTTVAVVFLVWGLLVSASDAVLKPMLMGRGVDIPMLVILMGAIGGMLLSGIVGLFVGAVVLALGFKLFIAWMESEGQPRPQASQGQARNRP</sequence>
<dbReference type="EMBL" id="SWCI01000014">
    <property type="protein sequence ID" value="TKB47334.1"/>
    <property type="molecule type" value="Genomic_DNA"/>
</dbReference>
<evidence type="ECO:0000313" key="10">
    <source>
        <dbReference type="Proteomes" id="UP000305674"/>
    </source>
</evidence>
<evidence type="ECO:0000256" key="8">
    <source>
        <dbReference type="SAM" id="Phobius"/>
    </source>
</evidence>
<comment type="subcellular location">
    <subcellularLocation>
        <location evidence="1">Cell membrane</location>
        <topology evidence="1">Multi-pass membrane protein</topology>
    </subcellularLocation>
</comment>
<dbReference type="PANTHER" id="PTHR21716:SF67">
    <property type="entry name" value="TRANSPORT PROTEIN YDIK-RELATED"/>
    <property type="match status" value="1"/>
</dbReference>
<feature type="transmembrane region" description="Helical" evidence="8">
    <location>
        <begin position="69"/>
        <end position="96"/>
    </location>
</feature>
<keyword evidence="6 8" id="KW-1133">Transmembrane helix</keyword>
<feature type="transmembrane region" description="Helical" evidence="8">
    <location>
        <begin position="315"/>
        <end position="348"/>
    </location>
</feature>
<keyword evidence="10" id="KW-1185">Reference proteome</keyword>
<evidence type="ECO:0000256" key="1">
    <source>
        <dbReference type="ARBA" id="ARBA00004651"/>
    </source>
</evidence>
<protein>
    <submittedName>
        <fullName evidence="9">AI-2E family transporter</fullName>
    </submittedName>
</protein>
<accession>A0A4U1B9L1</accession>
<feature type="transmembrane region" description="Helical" evidence="8">
    <location>
        <begin position="12"/>
        <end position="30"/>
    </location>
</feature>
<evidence type="ECO:0000256" key="4">
    <source>
        <dbReference type="ARBA" id="ARBA00022475"/>
    </source>
</evidence>
<keyword evidence="5 8" id="KW-0812">Transmembrane</keyword>
<comment type="similarity">
    <text evidence="2">Belongs to the autoinducer-2 exporter (AI-2E) (TC 2.A.86) family.</text>
</comment>
<feature type="transmembrane region" description="Helical" evidence="8">
    <location>
        <begin position="248"/>
        <end position="266"/>
    </location>
</feature>
<dbReference type="OrthoDB" id="106838at2"/>
<name>A0A4U1B9L1_9GAMM</name>
<evidence type="ECO:0000256" key="5">
    <source>
        <dbReference type="ARBA" id="ARBA00022692"/>
    </source>
</evidence>
<evidence type="ECO:0000256" key="6">
    <source>
        <dbReference type="ARBA" id="ARBA00022989"/>
    </source>
</evidence>
<dbReference type="RefSeq" id="WP_136854290.1">
    <property type="nucleotide sequence ID" value="NZ_SWCI01000014.1"/>
</dbReference>
<dbReference type="Proteomes" id="UP000305674">
    <property type="component" value="Unassembled WGS sequence"/>
</dbReference>
<reference evidence="9 10" key="1">
    <citation type="submission" date="2019-04" db="EMBL/GenBank/DDBJ databases">
        <authorList>
            <person name="Hwang J.C."/>
        </authorList>
    </citation>
    <scope>NUCLEOTIDE SEQUENCE [LARGE SCALE GENOMIC DNA]</scope>
    <source>
        <strain evidence="9 10">IMCC35001</strain>
    </source>
</reference>
<keyword evidence="7 8" id="KW-0472">Membrane</keyword>
<comment type="caution">
    <text evidence="9">The sequence shown here is derived from an EMBL/GenBank/DDBJ whole genome shotgun (WGS) entry which is preliminary data.</text>
</comment>
<feature type="transmembrane region" description="Helical" evidence="8">
    <location>
        <begin position="273"/>
        <end position="295"/>
    </location>
</feature>
<evidence type="ECO:0000313" key="9">
    <source>
        <dbReference type="EMBL" id="TKB47334.1"/>
    </source>
</evidence>
<dbReference type="AlphaFoldDB" id="A0A4U1B9L1"/>